<dbReference type="EMBL" id="CP001700">
    <property type="protein sequence ID" value="ACU69386.1"/>
    <property type="molecule type" value="Genomic_DNA"/>
</dbReference>
<dbReference type="PANTHER" id="PTHR46082">
    <property type="entry name" value="ATP/GTP-BINDING PROTEIN-RELATED"/>
    <property type="match status" value="1"/>
</dbReference>
<evidence type="ECO:0000313" key="3">
    <source>
        <dbReference type="Proteomes" id="UP000000851"/>
    </source>
</evidence>
<dbReference type="OrthoDB" id="3885120at2"/>
<accession>C7PVN0</accession>
<dbReference type="InParanoid" id="C7PVN0"/>
<keyword evidence="3" id="KW-1185">Reference proteome</keyword>
<dbReference type="Gene3D" id="1.25.40.10">
    <property type="entry name" value="Tetratricopeptide repeat domain"/>
    <property type="match status" value="2"/>
</dbReference>
<gene>
    <name evidence="2" type="ordered locus">Caci_0434</name>
</gene>
<dbReference type="STRING" id="479433.Caci_0434"/>
<dbReference type="InterPro" id="IPR056681">
    <property type="entry name" value="DUF7779"/>
</dbReference>
<dbReference type="HOGENOM" id="CLU_000288_125_8_11"/>
<dbReference type="KEGG" id="cai:Caci_0434"/>
<name>C7PVN0_CATAD</name>
<dbReference type="InterPro" id="IPR053137">
    <property type="entry name" value="NLR-like"/>
</dbReference>
<dbReference type="eggNOG" id="COG0457">
    <property type="taxonomic scope" value="Bacteria"/>
</dbReference>
<dbReference type="Pfam" id="PF13374">
    <property type="entry name" value="TPR_10"/>
    <property type="match status" value="7"/>
</dbReference>
<dbReference type="InterPro" id="IPR011990">
    <property type="entry name" value="TPR-like_helical_dom_sf"/>
</dbReference>
<dbReference type="NCBIfam" id="NF040586">
    <property type="entry name" value="FxSxx_TPR"/>
    <property type="match status" value="1"/>
</dbReference>
<feature type="domain" description="DUF7779" evidence="1">
    <location>
        <begin position="220"/>
        <end position="312"/>
    </location>
</feature>
<protein>
    <submittedName>
        <fullName evidence="2">Putative ATP/GTP binding protein</fullName>
    </submittedName>
</protein>
<reference evidence="2 3" key="1">
    <citation type="journal article" date="2009" name="Stand. Genomic Sci.">
        <title>Complete genome sequence of Catenulispora acidiphila type strain (ID 139908).</title>
        <authorList>
            <person name="Copeland A."/>
            <person name="Lapidus A."/>
            <person name="Glavina Del Rio T."/>
            <person name="Nolan M."/>
            <person name="Lucas S."/>
            <person name="Chen F."/>
            <person name="Tice H."/>
            <person name="Cheng J.F."/>
            <person name="Bruce D."/>
            <person name="Goodwin L."/>
            <person name="Pitluck S."/>
            <person name="Mikhailova N."/>
            <person name="Pati A."/>
            <person name="Ivanova N."/>
            <person name="Mavromatis K."/>
            <person name="Chen A."/>
            <person name="Palaniappan K."/>
            <person name="Chain P."/>
            <person name="Land M."/>
            <person name="Hauser L."/>
            <person name="Chang Y.J."/>
            <person name="Jeffries C.D."/>
            <person name="Chertkov O."/>
            <person name="Brettin T."/>
            <person name="Detter J.C."/>
            <person name="Han C."/>
            <person name="Ali Z."/>
            <person name="Tindall B.J."/>
            <person name="Goker M."/>
            <person name="Bristow J."/>
            <person name="Eisen J.A."/>
            <person name="Markowitz V."/>
            <person name="Hugenholtz P."/>
            <person name="Kyrpides N.C."/>
            <person name="Klenk H.P."/>
        </authorList>
    </citation>
    <scope>NUCLEOTIDE SEQUENCE [LARGE SCALE GENOMIC DNA]</scope>
    <source>
        <strain evidence="3">DSM 44928 / JCM 14897 / NBRC 102108 / NRRL B-24433 / ID139908</strain>
    </source>
</reference>
<dbReference type="AlphaFoldDB" id="C7PVN0"/>
<sequence>MAAAFTATGVPQVQVLFGLGGVGKTSVAVEYAYRFADSYGIVWQFSAEHPESLDGQIGELAAHLGLLVPPTTDDAAGSLRSHLVNADRPWLLVLDNVVDDAVVHRLVPAAGPGHVVVTSQRATWPGRARVREVPVLDRDVAIKYLLSAADSSDVAASGLLVDALGGLPLALAHAAAFLRVTGRPVQFYLDKLSAMLVRPGRGKAVARTWSAAIGQLGSAGSPAMALLRVLACFAPDAIPVRLLFPDDAPVPEGLSADVADQLAALADDGLAVDDALIALREFSLVGSPVGDGVVSIHRLVQAATLEAMSPEEQSAWRQAATALVVRATPDDPNLPETWPAFTALLRHIEQVVPAEHDCYLRAADHLGAVGNYRAAVAMARRSLEARARRQGPDAPETLAARQSTAQWTGHAGDFEGARDQCADLLPIRERLLGVEHPDTLSTRSVLAFWTARAGSYAAARNQGIDLLSIRERVLGIEHPDTLLTRSNLAGWTGNAGDPAGARDQFADLLPRYQHVLGDEHPVTLITRTHLARWVGEAGDPAGARDRFADVLPIRERVFGAEHPDTLHVRANLARWTGKAGAAAEARDQYAVLLPLFERVLGPEHPATLTNRRNLAHWTGKAGDAHGAREQLVALLPLHQRVLGPEHVSTLHARHNLARWTKNAGDNAGARDQFTDLLPIRERVLGSEHLDTVKTRNGLASCITETERVPGATE</sequence>
<proteinExistence type="predicted"/>
<organism evidence="2 3">
    <name type="scientific">Catenulispora acidiphila (strain DSM 44928 / JCM 14897 / NBRC 102108 / NRRL B-24433 / ID139908)</name>
    <dbReference type="NCBI Taxonomy" id="479433"/>
    <lineage>
        <taxon>Bacteria</taxon>
        <taxon>Bacillati</taxon>
        <taxon>Actinomycetota</taxon>
        <taxon>Actinomycetes</taxon>
        <taxon>Catenulisporales</taxon>
        <taxon>Catenulisporaceae</taxon>
        <taxon>Catenulispora</taxon>
    </lineage>
</organism>
<dbReference type="Proteomes" id="UP000000851">
    <property type="component" value="Chromosome"/>
</dbReference>
<dbReference type="SUPFAM" id="SSF52540">
    <property type="entry name" value="P-loop containing nucleoside triphosphate hydrolases"/>
    <property type="match status" value="1"/>
</dbReference>
<dbReference type="PRINTS" id="PR00364">
    <property type="entry name" value="DISEASERSIST"/>
</dbReference>
<dbReference type="eggNOG" id="COG3903">
    <property type="taxonomic scope" value="Bacteria"/>
</dbReference>
<evidence type="ECO:0000259" key="1">
    <source>
        <dbReference type="Pfam" id="PF25000"/>
    </source>
</evidence>
<dbReference type="SUPFAM" id="SSF48452">
    <property type="entry name" value="TPR-like"/>
    <property type="match status" value="2"/>
</dbReference>
<dbReference type="Gene3D" id="3.40.50.300">
    <property type="entry name" value="P-loop containing nucleotide triphosphate hydrolases"/>
    <property type="match status" value="1"/>
</dbReference>
<evidence type="ECO:0000313" key="2">
    <source>
        <dbReference type="EMBL" id="ACU69386.1"/>
    </source>
</evidence>
<dbReference type="Pfam" id="PF25000">
    <property type="entry name" value="DUF7779"/>
    <property type="match status" value="1"/>
</dbReference>
<dbReference type="InterPro" id="IPR027417">
    <property type="entry name" value="P-loop_NTPase"/>
</dbReference>
<dbReference type="PANTHER" id="PTHR46082:SF6">
    <property type="entry name" value="AAA+ ATPASE DOMAIN-CONTAINING PROTEIN-RELATED"/>
    <property type="match status" value="1"/>
</dbReference>